<feature type="transmembrane region" description="Helical" evidence="1">
    <location>
        <begin position="6"/>
        <end position="28"/>
    </location>
</feature>
<name>C5BPD8_TERTT</name>
<gene>
    <name evidence="2" type="ordered locus">TERTU_0745</name>
</gene>
<keyword evidence="1" id="KW-0812">Transmembrane</keyword>
<organism evidence="2 3">
    <name type="scientific">Teredinibacter turnerae (strain ATCC 39867 / T7901)</name>
    <dbReference type="NCBI Taxonomy" id="377629"/>
    <lineage>
        <taxon>Bacteria</taxon>
        <taxon>Pseudomonadati</taxon>
        <taxon>Pseudomonadota</taxon>
        <taxon>Gammaproteobacteria</taxon>
        <taxon>Cellvibrionales</taxon>
        <taxon>Cellvibrionaceae</taxon>
        <taxon>Teredinibacter</taxon>
    </lineage>
</organism>
<dbReference type="eggNOG" id="ENOG5032JB5">
    <property type="taxonomic scope" value="Bacteria"/>
</dbReference>
<evidence type="ECO:0000313" key="2">
    <source>
        <dbReference type="EMBL" id="ACR11382.1"/>
    </source>
</evidence>
<sequence length="180" mass="20206">MGHYGITALPSLLILAGSGSVILGVLFWKIKRFLARYQRDRIPNLLFTKAAVSHPAADSKRGAMTMVLRNERGGELQLLALRLLVLEHGPSLNLGSRKQVRLPKYAGSDIALSSTQMHYPLSLPQARLSRHRETSLKLTLHSKEQHWFRMAVEAEWSAGRSTTRTQVSRSAPFYMEFPLA</sequence>
<evidence type="ECO:0000256" key="1">
    <source>
        <dbReference type="SAM" id="Phobius"/>
    </source>
</evidence>
<evidence type="ECO:0000313" key="3">
    <source>
        <dbReference type="Proteomes" id="UP000009080"/>
    </source>
</evidence>
<proteinExistence type="predicted"/>
<dbReference type="KEGG" id="ttu:TERTU_0745"/>
<dbReference type="OrthoDB" id="7067038at2"/>
<accession>C5BPD8</accession>
<protein>
    <submittedName>
        <fullName evidence="2">Uncharacterized protein</fullName>
    </submittedName>
</protein>
<dbReference type="AlphaFoldDB" id="C5BPD8"/>
<keyword evidence="1" id="KW-1133">Transmembrane helix</keyword>
<dbReference type="Proteomes" id="UP000009080">
    <property type="component" value="Chromosome"/>
</dbReference>
<dbReference type="HOGENOM" id="CLU_1495501_0_0_6"/>
<reference evidence="2 3" key="1">
    <citation type="journal article" date="2009" name="PLoS ONE">
        <title>The complete genome of Teredinibacter turnerae T7901: an intracellular endosymbiont of marine wood-boring bivalves (shipworms).</title>
        <authorList>
            <person name="Yang J.C."/>
            <person name="Madupu R."/>
            <person name="Durkin A.S."/>
            <person name="Ekborg N.A."/>
            <person name="Pedamallu C.S."/>
            <person name="Hostetler J.B."/>
            <person name="Radune D."/>
            <person name="Toms B.S."/>
            <person name="Henrissat B."/>
            <person name="Coutinho P.M."/>
            <person name="Schwarz S."/>
            <person name="Field L."/>
            <person name="Trindade-Silva A.E."/>
            <person name="Soares C.A.G."/>
            <person name="Elshahawi S."/>
            <person name="Hanora A."/>
            <person name="Schmidt E.W."/>
            <person name="Haygood M.G."/>
            <person name="Posfai J."/>
            <person name="Benner J."/>
            <person name="Madinger C."/>
            <person name="Nove J."/>
            <person name="Anton B."/>
            <person name="Chaudhary K."/>
            <person name="Foster J."/>
            <person name="Holman A."/>
            <person name="Kumar S."/>
            <person name="Lessard P.A."/>
            <person name="Luyten Y.A."/>
            <person name="Slatko B."/>
            <person name="Wood N."/>
            <person name="Wu B."/>
            <person name="Teplitski M."/>
            <person name="Mougous J.D."/>
            <person name="Ward N."/>
            <person name="Eisen J.A."/>
            <person name="Badger J.H."/>
            <person name="Distel D.L."/>
        </authorList>
    </citation>
    <scope>NUCLEOTIDE SEQUENCE [LARGE SCALE GENOMIC DNA]</scope>
    <source>
        <strain evidence="3">ATCC 39867 / T7901</strain>
    </source>
</reference>
<keyword evidence="3" id="KW-1185">Reference proteome</keyword>
<keyword evidence="1" id="KW-0472">Membrane</keyword>
<dbReference type="EMBL" id="CP001614">
    <property type="protein sequence ID" value="ACR11382.1"/>
    <property type="molecule type" value="Genomic_DNA"/>
</dbReference>
<dbReference type="RefSeq" id="WP_015817494.1">
    <property type="nucleotide sequence ID" value="NC_012997.1"/>
</dbReference>